<evidence type="ECO:0000259" key="13">
    <source>
        <dbReference type="PROSITE" id="PS51485"/>
    </source>
</evidence>
<evidence type="ECO:0000256" key="10">
    <source>
        <dbReference type="SAM" id="MobiDB-lite"/>
    </source>
</evidence>
<dbReference type="Gene3D" id="2.60.40.420">
    <property type="entry name" value="Cupredoxins - blue copper proteins"/>
    <property type="match status" value="1"/>
</dbReference>
<keyword evidence="5 11" id="KW-0472">Membrane</keyword>
<feature type="compositionally biased region" description="Low complexity" evidence="10">
    <location>
        <begin position="240"/>
        <end position="263"/>
    </location>
</feature>
<accession>A0ABR0DDA7</accession>
<feature type="compositionally biased region" description="Low complexity" evidence="10">
    <location>
        <begin position="185"/>
        <end position="195"/>
    </location>
</feature>
<dbReference type="InterPro" id="IPR041846">
    <property type="entry name" value="ENL_dom"/>
</dbReference>
<organism evidence="14 15">
    <name type="scientific">Penstemon davidsonii</name>
    <dbReference type="NCBI Taxonomy" id="160366"/>
    <lineage>
        <taxon>Eukaryota</taxon>
        <taxon>Viridiplantae</taxon>
        <taxon>Streptophyta</taxon>
        <taxon>Embryophyta</taxon>
        <taxon>Tracheophyta</taxon>
        <taxon>Spermatophyta</taxon>
        <taxon>Magnoliopsida</taxon>
        <taxon>eudicotyledons</taxon>
        <taxon>Gunneridae</taxon>
        <taxon>Pentapetalae</taxon>
        <taxon>asterids</taxon>
        <taxon>lamiids</taxon>
        <taxon>Lamiales</taxon>
        <taxon>Plantaginaceae</taxon>
        <taxon>Cheloneae</taxon>
        <taxon>Penstemon</taxon>
    </lineage>
</organism>
<evidence type="ECO:0000256" key="9">
    <source>
        <dbReference type="ARBA" id="ARBA00035011"/>
    </source>
</evidence>
<evidence type="ECO:0000256" key="2">
    <source>
        <dbReference type="ARBA" id="ARBA00022475"/>
    </source>
</evidence>
<keyword evidence="11" id="KW-1133">Transmembrane helix</keyword>
<keyword evidence="11" id="KW-0812">Transmembrane</keyword>
<feature type="region of interest" description="Disordered" evidence="10">
    <location>
        <begin position="141"/>
        <end position="283"/>
    </location>
</feature>
<comment type="subcellular location">
    <subcellularLocation>
        <location evidence="1">Cell membrane</location>
        <topology evidence="1">Lipid-anchor</topology>
        <topology evidence="1">GPI-anchor</topology>
    </subcellularLocation>
</comment>
<feature type="compositionally biased region" description="Low complexity" evidence="10">
    <location>
        <begin position="218"/>
        <end position="232"/>
    </location>
</feature>
<dbReference type="SUPFAM" id="SSF49503">
    <property type="entry name" value="Cupredoxins"/>
    <property type="match status" value="1"/>
</dbReference>
<evidence type="ECO:0000313" key="14">
    <source>
        <dbReference type="EMBL" id="KAK4487222.1"/>
    </source>
</evidence>
<evidence type="ECO:0000313" key="15">
    <source>
        <dbReference type="Proteomes" id="UP001291926"/>
    </source>
</evidence>
<keyword evidence="4 12" id="KW-0732">Signal</keyword>
<dbReference type="InterPro" id="IPR008972">
    <property type="entry name" value="Cupredoxin"/>
</dbReference>
<comment type="similarity">
    <text evidence="9">Belongs to the early nodulin-like (ENODL) family.</text>
</comment>
<name>A0ABR0DDA7_9LAMI</name>
<keyword evidence="6" id="KW-1015">Disulfide bond</keyword>
<evidence type="ECO:0000256" key="12">
    <source>
        <dbReference type="SAM" id="SignalP"/>
    </source>
</evidence>
<keyword evidence="3" id="KW-0336">GPI-anchor</keyword>
<feature type="transmembrane region" description="Helical" evidence="11">
    <location>
        <begin position="289"/>
        <end position="313"/>
    </location>
</feature>
<dbReference type="Pfam" id="PF02298">
    <property type="entry name" value="Cu_bind_like"/>
    <property type="match status" value="1"/>
</dbReference>
<feature type="chain" id="PRO_5047245883" description="Phytocyanin domain-containing protein" evidence="12">
    <location>
        <begin position="26"/>
        <end position="314"/>
    </location>
</feature>
<dbReference type="EMBL" id="JAYDYQ010002152">
    <property type="protein sequence ID" value="KAK4487222.1"/>
    <property type="molecule type" value="Genomic_DNA"/>
</dbReference>
<dbReference type="PROSITE" id="PS51257">
    <property type="entry name" value="PROKAR_LIPOPROTEIN"/>
    <property type="match status" value="1"/>
</dbReference>
<dbReference type="InterPro" id="IPR003245">
    <property type="entry name" value="Phytocyanin_dom"/>
</dbReference>
<protein>
    <recommendedName>
        <fullName evidence="13">Phytocyanin domain-containing protein</fullName>
    </recommendedName>
</protein>
<dbReference type="InterPro" id="IPR039391">
    <property type="entry name" value="Phytocyanin-like"/>
</dbReference>
<sequence length="314" mass="31898">MGRNRYVSLILILMLFCCFIYSCCGYEFIVGGRDGYWVSNPSENYNHWAQRMRFQVNDTLLFKYKEAGSDSVVEVNTLDDYEKCNSTNGHPINDAGNNSSSVIFTFDRSGPFYFITANKTNCDKGQKLIIVVMAVRNRPPPIAPAAPPSEPPAASGPSANSFTPPGNGGGTGNTPVPAAAPPSENPAASGPSANSPTPPGNGGGGNTPVPAAAPPSETPAASGPSANSSTPPGNGGGGNTPVPAAAQPSEPPAASGPSANSSTPGGGSSTGNTPADVTSPPRSFAAASYAPSVVLVSAVSLLFSVVLGGWNIYY</sequence>
<evidence type="ECO:0000256" key="8">
    <source>
        <dbReference type="ARBA" id="ARBA00023288"/>
    </source>
</evidence>
<keyword evidence="7" id="KW-0325">Glycoprotein</keyword>
<feature type="signal peptide" evidence="12">
    <location>
        <begin position="1"/>
        <end position="25"/>
    </location>
</feature>
<dbReference type="Proteomes" id="UP001291926">
    <property type="component" value="Unassembled WGS sequence"/>
</dbReference>
<dbReference type="CDD" id="cd11019">
    <property type="entry name" value="OsENODL1_like"/>
    <property type="match status" value="1"/>
</dbReference>
<evidence type="ECO:0000256" key="7">
    <source>
        <dbReference type="ARBA" id="ARBA00023180"/>
    </source>
</evidence>
<evidence type="ECO:0000256" key="6">
    <source>
        <dbReference type="ARBA" id="ARBA00023157"/>
    </source>
</evidence>
<reference evidence="14 15" key="1">
    <citation type="journal article" date="2023" name="bioRxiv">
        <title>Genome report: Whole genome sequence and annotation of Penstemon davidsonii.</title>
        <authorList>
            <person name="Ostevik K.L."/>
            <person name="Alabady M."/>
            <person name="Zhang M."/>
            <person name="Rausher M.D."/>
        </authorList>
    </citation>
    <scope>NUCLEOTIDE SEQUENCE [LARGE SCALE GENOMIC DNA]</scope>
    <source>
        <strain evidence="14">DNT005</strain>
        <tissue evidence="14">Whole leaf</tissue>
    </source>
</reference>
<dbReference type="PROSITE" id="PS51485">
    <property type="entry name" value="PHYTOCYANIN"/>
    <property type="match status" value="1"/>
</dbReference>
<keyword evidence="2" id="KW-1003">Cell membrane</keyword>
<proteinExistence type="inferred from homology"/>
<feature type="compositionally biased region" description="Pro residues" evidence="10">
    <location>
        <begin position="141"/>
        <end position="151"/>
    </location>
</feature>
<keyword evidence="8" id="KW-0449">Lipoprotein</keyword>
<evidence type="ECO:0000256" key="11">
    <source>
        <dbReference type="SAM" id="Phobius"/>
    </source>
</evidence>
<feature type="domain" description="Phytocyanin" evidence="13">
    <location>
        <begin position="26"/>
        <end position="134"/>
    </location>
</feature>
<dbReference type="PANTHER" id="PTHR33021">
    <property type="entry name" value="BLUE COPPER PROTEIN"/>
    <property type="match status" value="1"/>
</dbReference>
<evidence type="ECO:0000256" key="3">
    <source>
        <dbReference type="ARBA" id="ARBA00022622"/>
    </source>
</evidence>
<gene>
    <name evidence="14" type="ORF">RD792_006542</name>
</gene>
<evidence type="ECO:0000256" key="4">
    <source>
        <dbReference type="ARBA" id="ARBA00022729"/>
    </source>
</evidence>
<comment type="caution">
    <text evidence="14">The sequence shown here is derived from an EMBL/GenBank/DDBJ whole genome shotgun (WGS) entry which is preliminary data.</text>
</comment>
<dbReference type="PANTHER" id="PTHR33021:SF185">
    <property type="entry name" value="EARLY NODULIN-LIKE PROTEIN 3-RELATED"/>
    <property type="match status" value="1"/>
</dbReference>
<feature type="compositionally biased region" description="Low complexity" evidence="10">
    <location>
        <begin position="152"/>
        <end position="165"/>
    </location>
</feature>
<keyword evidence="15" id="KW-1185">Reference proteome</keyword>
<evidence type="ECO:0000256" key="5">
    <source>
        <dbReference type="ARBA" id="ARBA00023136"/>
    </source>
</evidence>
<evidence type="ECO:0000256" key="1">
    <source>
        <dbReference type="ARBA" id="ARBA00004609"/>
    </source>
</evidence>